<feature type="domain" description="Transposase Synechocystis PCC 6803" evidence="2">
    <location>
        <begin position="8"/>
        <end position="105"/>
    </location>
</feature>
<dbReference type="PANTHER" id="PTHR46068">
    <property type="entry name" value="PROTEIN CBG27172"/>
    <property type="match status" value="1"/>
</dbReference>
<comment type="caution">
    <text evidence="3">The sequence shown here is derived from an EMBL/GenBank/DDBJ whole genome shotgun (WGS) entry which is preliminary data.</text>
</comment>
<evidence type="ECO:0000313" key="4">
    <source>
        <dbReference type="Proteomes" id="UP000676336"/>
    </source>
</evidence>
<dbReference type="Pfam" id="PF01710">
    <property type="entry name" value="HTH_Tnp_IS630"/>
    <property type="match status" value="1"/>
</dbReference>
<protein>
    <recommendedName>
        <fullName evidence="2">Transposase Synechocystis PCC 6803 domain-containing protein</fullName>
    </recommendedName>
</protein>
<proteinExistence type="predicted"/>
<evidence type="ECO:0000256" key="1">
    <source>
        <dbReference type="SAM" id="MobiDB-lite"/>
    </source>
</evidence>
<accession>A0A8S3C4B7</accession>
<dbReference type="EMBL" id="CAJOBI010159160">
    <property type="protein sequence ID" value="CAF4843868.1"/>
    <property type="molecule type" value="Genomic_DNA"/>
</dbReference>
<dbReference type="AlphaFoldDB" id="A0A8S3C4B7"/>
<dbReference type="PANTHER" id="PTHR46068:SF1">
    <property type="entry name" value="TRANSPOSASE IS30-LIKE HTH DOMAIN-CONTAINING PROTEIN"/>
    <property type="match status" value="1"/>
</dbReference>
<dbReference type="InterPro" id="IPR036397">
    <property type="entry name" value="RNaseH_sf"/>
</dbReference>
<feature type="region of interest" description="Disordered" evidence="1">
    <location>
        <begin position="31"/>
        <end position="57"/>
    </location>
</feature>
<feature type="non-terminal residue" evidence="3">
    <location>
        <position position="263"/>
    </location>
</feature>
<gene>
    <name evidence="3" type="ORF">SMN809_LOCUS49069</name>
</gene>
<dbReference type="Gene3D" id="3.30.420.10">
    <property type="entry name" value="Ribonuclease H-like superfamily/Ribonuclease H"/>
    <property type="match status" value="1"/>
</dbReference>
<evidence type="ECO:0000259" key="2">
    <source>
        <dbReference type="Pfam" id="PF01710"/>
    </source>
</evidence>
<name>A0A8S3C4B7_9BILA</name>
<dbReference type="InterPro" id="IPR002622">
    <property type="entry name" value="Transposase_14"/>
</dbReference>
<dbReference type="GO" id="GO:0003676">
    <property type="term" value="F:nucleic acid binding"/>
    <property type="evidence" value="ECO:0007669"/>
    <property type="project" value="InterPro"/>
</dbReference>
<reference evidence="3" key="1">
    <citation type="submission" date="2021-02" db="EMBL/GenBank/DDBJ databases">
        <authorList>
            <person name="Nowell W R."/>
        </authorList>
    </citation>
    <scope>NUCLEOTIDE SEQUENCE</scope>
</reference>
<sequence length="263" mass="30717">MKQSDVVKHFQVEGISRTTIYRIIKRYKSGVPCEDKPRKGRPPKLNQNQRQKLKESVENRVGVSQRKLALKFKVPKTCIQENLKKMGLKHYRRQRAPKYTQQQREKLSSKCRKLRREIIDSETFIIIDDEKYFTFPGAEMPGNAGFYSSDKEKTPPDVKYKSKQKFEPKILVWLTLSSKGISTPYIGRTKGPAVDANVYICKCLPKLIKFINKYHINDKYIFWPDLASSHYANKTTDWLNERKVPFVPKDVNPPNVPKARPIE</sequence>
<dbReference type="Proteomes" id="UP000676336">
    <property type="component" value="Unassembled WGS sequence"/>
</dbReference>
<organism evidence="3 4">
    <name type="scientific">Rotaria magnacalcarata</name>
    <dbReference type="NCBI Taxonomy" id="392030"/>
    <lineage>
        <taxon>Eukaryota</taxon>
        <taxon>Metazoa</taxon>
        <taxon>Spiralia</taxon>
        <taxon>Gnathifera</taxon>
        <taxon>Rotifera</taxon>
        <taxon>Eurotatoria</taxon>
        <taxon>Bdelloidea</taxon>
        <taxon>Philodinida</taxon>
        <taxon>Philodinidae</taxon>
        <taxon>Rotaria</taxon>
    </lineage>
</organism>
<evidence type="ECO:0000313" key="3">
    <source>
        <dbReference type="EMBL" id="CAF4843868.1"/>
    </source>
</evidence>